<evidence type="ECO:0000256" key="1">
    <source>
        <dbReference type="ARBA" id="ARBA00004651"/>
    </source>
</evidence>
<evidence type="ECO:0000256" key="5">
    <source>
        <dbReference type="ARBA" id="ARBA00023136"/>
    </source>
</evidence>
<feature type="transmembrane region" description="Helical" evidence="6">
    <location>
        <begin position="543"/>
        <end position="565"/>
    </location>
</feature>
<reference evidence="8 9" key="1">
    <citation type="submission" date="2016-06" db="EMBL/GenBank/DDBJ databases">
        <title>Complete genome sequence of a saline-alkali tolerant type strain Dietzia timorensis ID05-A0528T.</title>
        <authorList>
            <person name="Wu X."/>
        </authorList>
    </citation>
    <scope>NUCLEOTIDE SEQUENCE [LARGE SCALE GENOMIC DNA]</scope>
    <source>
        <strain evidence="8 9">ID05-A0528</strain>
    </source>
</reference>
<protein>
    <recommendedName>
        <fullName evidence="7">Copper resistance protein D domain-containing protein</fullName>
    </recommendedName>
</protein>
<feature type="transmembrane region" description="Helical" evidence="6">
    <location>
        <begin position="504"/>
        <end position="531"/>
    </location>
</feature>
<keyword evidence="3 6" id="KW-0812">Transmembrane</keyword>
<feature type="transmembrane region" description="Helical" evidence="6">
    <location>
        <begin position="459"/>
        <end position="483"/>
    </location>
</feature>
<feature type="transmembrane region" description="Helical" evidence="6">
    <location>
        <begin position="630"/>
        <end position="651"/>
    </location>
</feature>
<dbReference type="EMBL" id="CP015961">
    <property type="protein sequence ID" value="ANI91951.1"/>
    <property type="molecule type" value="Genomic_DNA"/>
</dbReference>
<keyword evidence="4 6" id="KW-1133">Transmembrane helix</keyword>
<evidence type="ECO:0000256" key="3">
    <source>
        <dbReference type="ARBA" id="ARBA00022692"/>
    </source>
</evidence>
<evidence type="ECO:0000256" key="4">
    <source>
        <dbReference type="ARBA" id="ARBA00022989"/>
    </source>
</evidence>
<keyword evidence="2" id="KW-1003">Cell membrane</keyword>
<feature type="transmembrane region" description="Helical" evidence="6">
    <location>
        <begin position="336"/>
        <end position="357"/>
    </location>
</feature>
<feature type="transmembrane region" description="Helical" evidence="6">
    <location>
        <begin position="242"/>
        <end position="264"/>
    </location>
</feature>
<evidence type="ECO:0000256" key="2">
    <source>
        <dbReference type="ARBA" id="ARBA00022475"/>
    </source>
</evidence>
<dbReference type="OrthoDB" id="5241646at2"/>
<dbReference type="InterPro" id="IPR008457">
    <property type="entry name" value="Cu-R_CopD_dom"/>
</dbReference>
<dbReference type="InterPro" id="IPR019108">
    <property type="entry name" value="Caa3_assmbl_CtaG-rel"/>
</dbReference>
<feature type="transmembrane region" description="Helical" evidence="6">
    <location>
        <begin position="429"/>
        <end position="453"/>
    </location>
</feature>
<feature type="transmembrane region" description="Helical" evidence="6">
    <location>
        <begin position="102"/>
        <end position="122"/>
    </location>
</feature>
<dbReference type="PANTHER" id="PTHR34820:SF4">
    <property type="entry name" value="INNER MEMBRANE PROTEIN YEBZ"/>
    <property type="match status" value="1"/>
</dbReference>
<feature type="domain" description="Copper resistance protein D" evidence="7">
    <location>
        <begin position="239"/>
        <end position="357"/>
    </location>
</feature>
<accession>A0A173LKG1</accession>
<evidence type="ECO:0000313" key="9">
    <source>
        <dbReference type="Proteomes" id="UP000186104"/>
    </source>
</evidence>
<evidence type="ECO:0000259" key="7">
    <source>
        <dbReference type="Pfam" id="PF05425"/>
    </source>
</evidence>
<dbReference type="Proteomes" id="UP000186104">
    <property type="component" value="Chromosome"/>
</dbReference>
<feature type="transmembrane region" description="Helical" evidence="6">
    <location>
        <begin position="208"/>
        <end position="230"/>
    </location>
</feature>
<dbReference type="GO" id="GO:0006825">
    <property type="term" value="P:copper ion transport"/>
    <property type="evidence" value="ECO:0007669"/>
    <property type="project" value="InterPro"/>
</dbReference>
<dbReference type="STRING" id="499555.BJL86_1164"/>
<comment type="subcellular location">
    <subcellularLocation>
        <location evidence="1">Cell membrane</location>
        <topology evidence="1">Multi-pass membrane protein</topology>
    </subcellularLocation>
</comment>
<evidence type="ECO:0000256" key="6">
    <source>
        <dbReference type="SAM" id="Phobius"/>
    </source>
</evidence>
<evidence type="ECO:0000313" key="8">
    <source>
        <dbReference type="EMBL" id="ANI91951.1"/>
    </source>
</evidence>
<keyword evidence="5 6" id="KW-0472">Membrane</keyword>
<feature type="transmembrane region" description="Helical" evidence="6">
    <location>
        <begin position="12"/>
        <end position="34"/>
    </location>
</feature>
<dbReference type="Pfam" id="PF05425">
    <property type="entry name" value="CopD"/>
    <property type="match status" value="1"/>
</dbReference>
<dbReference type="PANTHER" id="PTHR34820">
    <property type="entry name" value="INNER MEMBRANE PROTEIN YEBZ"/>
    <property type="match status" value="1"/>
</dbReference>
<dbReference type="AlphaFoldDB" id="A0A173LKG1"/>
<sequence length="691" mass="74667">MTSRVGVTRRPAGPPLLGYIALLVAVAAVVAGPLSDLSTSAALDLLGIPDPGPLTSYGLPIVRSVAEIFCALAVGLSFYGAFYTPPQKDGTLDVAGYRSQHWASMANAVWAVCAAMLIPLTLSDVSGQKLTDSLSPDQWLLAISSVDVASSWRWAAIIAIVAAIGQRLTLTWRWSVIWLALSMAALLPIAATGHAASSGAHDIATNSLVLHLVGAVLWMGGLAAIVLHALRGDGRMRLALRRHSAVATVALFVVAASGVINALVRIQPGDLFSTTYGRLIIAKAVLIVVIAVLAIGLRRRLLGLRAWPKLWLGPERPGSAASSPMTSDAPISRARIWAFAGVETAVMAATFAVAVSLGRTPPPPPPSIPTVQEALLGFELPGNPTLITLITNWRFDLILGTVSLVAIALYSWGLIVLRRRGDSWPVSRTIFWMAGSVLLFLTTSSGLGMYMMGQFSLHMVAHMLLSMMVPVFWALGGPLTLALRALRPAGRGNPPGPREWILELIHNPISWFLTHPVVASIQFVLGFYLVYFGGFYDTLAGDHFGHVFMNVHFLISGYLFYWSIIGVDTSPHNYSPLFKLLTLLGSLPFHAFFGIMLMLYGEVLAPDWYGGLELPWVPDLLADQKEGGGIAWGFGEIPLFVVMIALAFQWYSADSRDARRSERKADRDDDAELRAYNEMLRQMDEGTRSGK</sequence>
<dbReference type="KEGG" id="dtm:BJL86_1164"/>
<feature type="transmembrane region" description="Helical" evidence="6">
    <location>
        <begin position="61"/>
        <end position="82"/>
    </location>
</feature>
<feature type="transmembrane region" description="Helical" evidence="6">
    <location>
        <begin position="176"/>
        <end position="196"/>
    </location>
</feature>
<gene>
    <name evidence="8" type="ORF">BJL86_1164</name>
</gene>
<feature type="transmembrane region" description="Helical" evidence="6">
    <location>
        <begin position="397"/>
        <end position="417"/>
    </location>
</feature>
<feature type="transmembrane region" description="Helical" evidence="6">
    <location>
        <begin position="276"/>
        <end position="297"/>
    </location>
</feature>
<dbReference type="GO" id="GO:0005886">
    <property type="term" value="C:plasma membrane"/>
    <property type="evidence" value="ECO:0007669"/>
    <property type="project" value="UniProtKB-SubCell"/>
</dbReference>
<proteinExistence type="predicted"/>
<feature type="transmembrane region" description="Helical" evidence="6">
    <location>
        <begin position="577"/>
        <end position="600"/>
    </location>
</feature>
<keyword evidence="9" id="KW-1185">Reference proteome</keyword>
<dbReference type="InterPro" id="IPR032694">
    <property type="entry name" value="CopC/D"/>
</dbReference>
<name>A0A173LKG1_9ACTN</name>
<dbReference type="RefSeq" id="WP_067477275.1">
    <property type="nucleotide sequence ID" value="NZ_CP015961.1"/>
</dbReference>
<organism evidence="8 9">
    <name type="scientific">Dietzia timorensis</name>
    <dbReference type="NCBI Taxonomy" id="499555"/>
    <lineage>
        <taxon>Bacteria</taxon>
        <taxon>Bacillati</taxon>
        <taxon>Actinomycetota</taxon>
        <taxon>Actinomycetes</taxon>
        <taxon>Mycobacteriales</taxon>
        <taxon>Dietziaceae</taxon>
        <taxon>Dietzia</taxon>
    </lineage>
</organism>
<feature type="transmembrane region" description="Helical" evidence="6">
    <location>
        <begin position="142"/>
        <end position="164"/>
    </location>
</feature>
<dbReference type="Pfam" id="PF09678">
    <property type="entry name" value="Caa3_CtaG"/>
    <property type="match status" value="1"/>
</dbReference>